<dbReference type="InterPro" id="IPR054648">
    <property type="entry name" value="TudS-rel"/>
</dbReference>
<dbReference type="NCBIfam" id="NF045597">
    <property type="entry name" value="TudS_rel_CD3072"/>
    <property type="match status" value="1"/>
</dbReference>
<dbReference type="RefSeq" id="WP_209467517.1">
    <property type="nucleotide sequence ID" value="NZ_JAGGLG010000027.1"/>
</dbReference>
<protein>
    <submittedName>
        <fullName evidence="2">Secreted protein</fullName>
    </submittedName>
</protein>
<dbReference type="Proteomes" id="UP001519289">
    <property type="component" value="Unassembled WGS sequence"/>
</dbReference>
<gene>
    <name evidence="2" type="ORF">J2Z79_002846</name>
</gene>
<evidence type="ECO:0000256" key="1">
    <source>
        <dbReference type="SAM" id="MobiDB-lite"/>
    </source>
</evidence>
<reference evidence="2 3" key="1">
    <citation type="submission" date="2021-03" db="EMBL/GenBank/DDBJ databases">
        <title>Genomic Encyclopedia of Type Strains, Phase IV (KMG-IV): sequencing the most valuable type-strain genomes for metagenomic binning, comparative biology and taxonomic classification.</title>
        <authorList>
            <person name="Goeker M."/>
        </authorList>
    </citation>
    <scope>NUCLEOTIDE SEQUENCE [LARGE SCALE GENOMIC DNA]</scope>
    <source>
        <strain evidence="2 3">DSM 27138</strain>
    </source>
</reference>
<feature type="region of interest" description="Disordered" evidence="1">
    <location>
        <begin position="141"/>
        <end position="161"/>
    </location>
</feature>
<organism evidence="2 3">
    <name type="scientific">Symbiobacterium terraclitae</name>
    <dbReference type="NCBI Taxonomy" id="557451"/>
    <lineage>
        <taxon>Bacteria</taxon>
        <taxon>Bacillati</taxon>
        <taxon>Bacillota</taxon>
        <taxon>Clostridia</taxon>
        <taxon>Eubacteriales</taxon>
        <taxon>Symbiobacteriaceae</taxon>
        <taxon>Symbiobacterium</taxon>
    </lineage>
</organism>
<accession>A0ABS4JV23</accession>
<name>A0ABS4JV23_9FIRM</name>
<proteinExistence type="predicted"/>
<evidence type="ECO:0000313" key="3">
    <source>
        <dbReference type="Proteomes" id="UP001519289"/>
    </source>
</evidence>
<keyword evidence="3" id="KW-1185">Reference proteome</keyword>
<sequence>MRRSRKVIITAHCVLNQNTVFPGDARSTGIMKDAVEWIQAQGWGILQLPCPEFTFLGPDRPGMTYAQYDTPEYRRHCRRILEPFVEQLKVYRQHGYAIVGGMGIQSSPSCDPGRGVFMEELAAMLSEAGIAVDPWWQIPATESGQFDPQDPAARSRGSQAR</sequence>
<comment type="caution">
    <text evidence="2">The sequence shown here is derived from an EMBL/GenBank/DDBJ whole genome shotgun (WGS) entry which is preliminary data.</text>
</comment>
<evidence type="ECO:0000313" key="2">
    <source>
        <dbReference type="EMBL" id="MBP2019407.1"/>
    </source>
</evidence>
<dbReference type="EMBL" id="JAGGLG010000027">
    <property type="protein sequence ID" value="MBP2019407.1"/>
    <property type="molecule type" value="Genomic_DNA"/>
</dbReference>